<feature type="transmembrane region" description="Helical" evidence="7">
    <location>
        <begin position="157"/>
        <end position="174"/>
    </location>
</feature>
<dbReference type="PANTHER" id="PTHR24221:SF632">
    <property type="entry name" value="ATP-DEPENDENT LIPID A-CORE FLIPPASE"/>
    <property type="match status" value="1"/>
</dbReference>
<keyword evidence="11" id="KW-1185">Reference proteome</keyword>
<keyword evidence="4 10" id="KW-0067">ATP-binding</keyword>
<dbReference type="InterPro" id="IPR039421">
    <property type="entry name" value="Type_1_exporter"/>
</dbReference>
<evidence type="ECO:0000256" key="2">
    <source>
        <dbReference type="ARBA" id="ARBA00022692"/>
    </source>
</evidence>
<feature type="transmembrane region" description="Helical" evidence="7">
    <location>
        <begin position="264"/>
        <end position="284"/>
    </location>
</feature>
<organism evidence="10 11">
    <name type="scientific">Luteibacter rhizovicinus</name>
    <dbReference type="NCBI Taxonomy" id="242606"/>
    <lineage>
        <taxon>Bacteria</taxon>
        <taxon>Pseudomonadati</taxon>
        <taxon>Pseudomonadota</taxon>
        <taxon>Gammaproteobacteria</taxon>
        <taxon>Lysobacterales</taxon>
        <taxon>Rhodanobacteraceae</taxon>
        <taxon>Luteibacter</taxon>
    </lineage>
</organism>
<dbReference type="InterPro" id="IPR003439">
    <property type="entry name" value="ABC_transporter-like_ATP-bd"/>
</dbReference>
<keyword evidence="2 7" id="KW-0812">Transmembrane</keyword>
<dbReference type="SUPFAM" id="SSF90123">
    <property type="entry name" value="ABC transporter transmembrane region"/>
    <property type="match status" value="1"/>
</dbReference>
<dbReference type="Proteomes" id="UP000295645">
    <property type="component" value="Unassembled WGS sequence"/>
</dbReference>
<reference evidence="10 11" key="1">
    <citation type="submission" date="2019-03" db="EMBL/GenBank/DDBJ databases">
        <title>Above-ground endophytic microbial communities from plants in different locations in the United States.</title>
        <authorList>
            <person name="Frank C."/>
        </authorList>
    </citation>
    <scope>NUCLEOTIDE SEQUENCE [LARGE SCALE GENOMIC DNA]</scope>
    <source>
        <strain evidence="10 11">LP_13_YM</strain>
    </source>
</reference>
<dbReference type="OrthoDB" id="5932766at2"/>
<keyword evidence="6 7" id="KW-0472">Membrane</keyword>
<dbReference type="Pfam" id="PF00664">
    <property type="entry name" value="ABC_membrane"/>
    <property type="match status" value="1"/>
</dbReference>
<dbReference type="AlphaFoldDB" id="A0A4R3YZ17"/>
<dbReference type="Gene3D" id="3.40.50.300">
    <property type="entry name" value="P-loop containing nucleotide triphosphate hydrolases"/>
    <property type="match status" value="1"/>
</dbReference>
<name>A0A4R3YZ17_9GAMM</name>
<dbReference type="InterPro" id="IPR036640">
    <property type="entry name" value="ABC1_TM_sf"/>
</dbReference>
<proteinExistence type="predicted"/>
<dbReference type="InterPro" id="IPR017871">
    <property type="entry name" value="ABC_transporter-like_CS"/>
</dbReference>
<feature type="transmembrane region" description="Helical" evidence="7">
    <location>
        <begin position="180"/>
        <end position="197"/>
    </location>
</feature>
<dbReference type="GO" id="GO:0005886">
    <property type="term" value="C:plasma membrane"/>
    <property type="evidence" value="ECO:0007669"/>
    <property type="project" value="UniProtKB-SubCell"/>
</dbReference>
<dbReference type="PROSITE" id="PS50929">
    <property type="entry name" value="ABC_TM1F"/>
    <property type="match status" value="1"/>
</dbReference>
<dbReference type="Pfam" id="PF00005">
    <property type="entry name" value="ABC_tran"/>
    <property type="match status" value="1"/>
</dbReference>
<sequence length="579" mass="62349">MATVDTSTAKDTGQGPLRSLVRSLAGDDLIETAIYVALSLGSALAGSLAAVLLVPLVQPGQPLPFGGGLFDLHGRAGTQVMVFVIATVAFALLRWQTARLGARLVGRYGMNLRRSVHARLIDAPLASLADATSAEIANVLTYNVEIVVQGYSALQQLLVAGITAAVSLAFAFWVSPPLMLAAPVLMVVGLLASRVFGREQSRVSRQYVADMTRLFWHSEDFPRRLRHVRSFERESAEKASYGAISAGLCDGYARQLELVASGRLLLELLAAAGIAGVFVLAQRWHGIDSASLIAVCLLLGRLLPYLVSTRQSFQQLRSAAPAFELWQRYMRLGTAHASAASPPETTVVGTLRIDRLRVLPPLAGLDVVDLMLVPGEMTLIYGDSGIGKSSLVDVLAGMAPPERFEACVDGRPLDFDGYRQLVRNGAYVSQNVRPWQSSVRESLLWAAPEASDAMLRNALLDVGLDARLARSEHGLDTSLDRASSRLSGGELQRLMLAQVMLRQPFIAVLDEATSALDAASERAVLATMKRRMPRTILIVVSHRVDVTTIADQVLTIGGEPATTVVTRTTSGRQVVEARR</sequence>
<gene>
    <name evidence="10" type="ORF">EC912_101819</name>
</gene>
<evidence type="ECO:0000256" key="4">
    <source>
        <dbReference type="ARBA" id="ARBA00022840"/>
    </source>
</evidence>
<dbReference type="EMBL" id="SMCS01000001">
    <property type="protein sequence ID" value="TCV97802.1"/>
    <property type="molecule type" value="Genomic_DNA"/>
</dbReference>
<evidence type="ECO:0000256" key="6">
    <source>
        <dbReference type="ARBA" id="ARBA00023136"/>
    </source>
</evidence>
<feature type="transmembrane region" description="Helical" evidence="7">
    <location>
        <begin position="290"/>
        <end position="307"/>
    </location>
</feature>
<dbReference type="PROSITE" id="PS50893">
    <property type="entry name" value="ABC_TRANSPORTER_2"/>
    <property type="match status" value="1"/>
</dbReference>
<evidence type="ECO:0000313" key="10">
    <source>
        <dbReference type="EMBL" id="TCV97802.1"/>
    </source>
</evidence>
<dbReference type="GO" id="GO:0034040">
    <property type="term" value="F:ATPase-coupled lipid transmembrane transporter activity"/>
    <property type="evidence" value="ECO:0007669"/>
    <property type="project" value="TreeGrafter"/>
</dbReference>
<feature type="transmembrane region" description="Helical" evidence="7">
    <location>
        <begin position="76"/>
        <end position="93"/>
    </location>
</feature>
<dbReference type="PROSITE" id="PS00211">
    <property type="entry name" value="ABC_TRANSPORTER_1"/>
    <property type="match status" value="1"/>
</dbReference>
<dbReference type="PANTHER" id="PTHR24221">
    <property type="entry name" value="ATP-BINDING CASSETTE SUB-FAMILY B"/>
    <property type="match status" value="1"/>
</dbReference>
<dbReference type="InterPro" id="IPR011527">
    <property type="entry name" value="ABC1_TM_dom"/>
</dbReference>
<comment type="caution">
    <text evidence="10">The sequence shown here is derived from an EMBL/GenBank/DDBJ whole genome shotgun (WGS) entry which is preliminary data.</text>
</comment>
<evidence type="ECO:0000256" key="7">
    <source>
        <dbReference type="SAM" id="Phobius"/>
    </source>
</evidence>
<dbReference type="RefSeq" id="WP_132141819.1">
    <property type="nucleotide sequence ID" value="NZ_SMCS01000001.1"/>
</dbReference>
<evidence type="ECO:0000256" key="1">
    <source>
        <dbReference type="ARBA" id="ARBA00004651"/>
    </source>
</evidence>
<evidence type="ECO:0000256" key="5">
    <source>
        <dbReference type="ARBA" id="ARBA00022989"/>
    </source>
</evidence>
<dbReference type="GO" id="GO:0005524">
    <property type="term" value="F:ATP binding"/>
    <property type="evidence" value="ECO:0007669"/>
    <property type="project" value="UniProtKB-KW"/>
</dbReference>
<keyword evidence="5 7" id="KW-1133">Transmembrane helix</keyword>
<dbReference type="SUPFAM" id="SSF52540">
    <property type="entry name" value="P-loop containing nucleoside triphosphate hydrolases"/>
    <property type="match status" value="1"/>
</dbReference>
<dbReference type="InterPro" id="IPR027417">
    <property type="entry name" value="P-loop_NTPase"/>
</dbReference>
<feature type="transmembrane region" description="Helical" evidence="7">
    <location>
        <begin position="32"/>
        <end position="56"/>
    </location>
</feature>
<evidence type="ECO:0000256" key="3">
    <source>
        <dbReference type="ARBA" id="ARBA00022741"/>
    </source>
</evidence>
<evidence type="ECO:0000313" key="11">
    <source>
        <dbReference type="Proteomes" id="UP000295645"/>
    </source>
</evidence>
<dbReference type="GO" id="GO:0016887">
    <property type="term" value="F:ATP hydrolysis activity"/>
    <property type="evidence" value="ECO:0007669"/>
    <property type="project" value="InterPro"/>
</dbReference>
<protein>
    <submittedName>
        <fullName evidence="10">ATP-binding cassette subfamily C protein</fullName>
    </submittedName>
</protein>
<feature type="domain" description="ABC transporter" evidence="8">
    <location>
        <begin position="348"/>
        <end position="577"/>
    </location>
</feature>
<evidence type="ECO:0000259" key="8">
    <source>
        <dbReference type="PROSITE" id="PS50893"/>
    </source>
</evidence>
<dbReference type="GO" id="GO:0140359">
    <property type="term" value="F:ABC-type transporter activity"/>
    <property type="evidence" value="ECO:0007669"/>
    <property type="project" value="InterPro"/>
</dbReference>
<comment type="subcellular location">
    <subcellularLocation>
        <location evidence="1">Cell membrane</location>
        <topology evidence="1">Multi-pass membrane protein</topology>
    </subcellularLocation>
</comment>
<accession>A0A4R3YZ17</accession>
<dbReference type="InterPro" id="IPR003593">
    <property type="entry name" value="AAA+_ATPase"/>
</dbReference>
<evidence type="ECO:0000259" key="9">
    <source>
        <dbReference type="PROSITE" id="PS50929"/>
    </source>
</evidence>
<feature type="domain" description="ABC transmembrane type-1" evidence="9">
    <location>
        <begin position="33"/>
        <end position="318"/>
    </location>
</feature>
<dbReference type="SMART" id="SM00382">
    <property type="entry name" value="AAA"/>
    <property type="match status" value="1"/>
</dbReference>
<keyword evidence="3" id="KW-0547">Nucleotide-binding</keyword>
<dbReference type="Gene3D" id="1.20.1560.10">
    <property type="entry name" value="ABC transporter type 1, transmembrane domain"/>
    <property type="match status" value="1"/>
</dbReference>